<comment type="similarity">
    <text evidence="7">Belongs to the MraZ family.</text>
</comment>
<feature type="compositionally biased region" description="Polar residues" evidence="8">
    <location>
        <begin position="8"/>
        <end position="46"/>
    </location>
</feature>
<feature type="region of interest" description="Disordered" evidence="8">
    <location>
        <begin position="1"/>
        <end position="52"/>
    </location>
</feature>
<comment type="subunit">
    <text evidence="7">Forms oligomers.</text>
</comment>
<feature type="domain" description="SpoVT-AbrB" evidence="9">
    <location>
        <begin position="152"/>
        <end position="194"/>
    </location>
</feature>
<dbReference type="InterPro" id="IPR003444">
    <property type="entry name" value="MraZ"/>
</dbReference>
<dbReference type="GO" id="GO:0005737">
    <property type="term" value="C:cytoplasm"/>
    <property type="evidence" value="ECO:0007669"/>
    <property type="project" value="UniProtKB-UniRule"/>
</dbReference>
<evidence type="ECO:0000256" key="8">
    <source>
        <dbReference type="SAM" id="MobiDB-lite"/>
    </source>
</evidence>
<dbReference type="RefSeq" id="WP_116711957.1">
    <property type="nucleotide sequence ID" value="NZ_LRTV01000001.1"/>
</dbReference>
<evidence type="ECO:0000313" key="10">
    <source>
        <dbReference type="EMBL" id="RFD80362.1"/>
    </source>
</evidence>
<name>A0A3E1J2D3_GARVA</name>
<dbReference type="SUPFAM" id="SSF89447">
    <property type="entry name" value="AbrB/MazE/MraZ-like"/>
    <property type="match status" value="1"/>
</dbReference>
<dbReference type="InterPro" id="IPR020603">
    <property type="entry name" value="MraZ_dom"/>
</dbReference>
<organism evidence="10 11">
    <name type="scientific">Gardnerella vaginalis</name>
    <dbReference type="NCBI Taxonomy" id="2702"/>
    <lineage>
        <taxon>Bacteria</taxon>
        <taxon>Bacillati</taxon>
        <taxon>Actinomycetota</taxon>
        <taxon>Actinomycetes</taxon>
        <taxon>Bifidobacteriales</taxon>
        <taxon>Bifidobacteriaceae</taxon>
        <taxon>Gardnerella</taxon>
    </lineage>
</organism>
<dbReference type="InterPro" id="IPR035642">
    <property type="entry name" value="MraZ_N"/>
</dbReference>
<feature type="domain" description="SpoVT-AbrB" evidence="9">
    <location>
        <begin position="223"/>
        <end position="266"/>
    </location>
</feature>
<dbReference type="InterPro" id="IPR038619">
    <property type="entry name" value="MraZ_sf"/>
</dbReference>
<dbReference type="AlphaFoldDB" id="A0A3E1J2D3"/>
<dbReference type="GO" id="GO:2000143">
    <property type="term" value="P:negative regulation of DNA-templated transcription initiation"/>
    <property type="evidence" value="ECO:0007669"/>
    <property type="project" value="TreeGrafter"/>
</dbReference>
<evidence type="ECO:0000259" key="9">
    <source>
        <dbReference type="PROSITE" id="PS51740"/>
    </source>
</evidence>
<dbReference type="CDD" id="cd16320">
    <property type="entry name" value="MraZ_N"/>
    <property type="match status" value="1"/>
</dbReference>
<evidence type="ECO:0000256" key="5">
    <source>
        <dbReference type="ARBA" id="ARBA00023125"/>
    </source>
</evidence>
<evidence type="ECO:0000256" key="1">
    <source>
        <dbReference type="ARBA" id="ARBA00013860"/>
    </source>
</evidence>
<dbReference type="EMBL" id="LRTV01000001">
    <property type="protein sequence ID" value="RFD80362.1"/>
    <property type="molecule type" value="Genomic_DNA"/>
</dbReference>
<dbReference type="Proteomes" id="UP000259221">
    <property type="component" value="Unassembled WGS sequence"/>
</dbReference>
<reference evidence="10 11" key="1">
    <citation type="submission" date="2016-02" db="EMBL/GenBank/DDBJ databases">
        <authorList>
            <person name="Alioto T."/>
            <person name="Alioto T."/>
        </authorList>
    </citation>
    <scope>NUCLEOTIDE SEQUENCE [LARGE SCALE GENOMIC DNA]</scope>
    <source>
        <strain evidence="10 11">NR010</strain>
    </source>
</reference>
<accession>A0A3E1J2D3</accession>
<dbReference type="InterPro" id="IPR007159">
    <property type="entry name" value="SpoVT-AbrB_dom"/>
</dbReference>
<evidence type="ECO:0000256" key="4">
    <source>
        <dbReference type="ARBA" id="ARBA00023015"/>
    </source>
</evidence>
<dbReference type="Pfam" id="PF02381">
    <property type="entry name" value="MraZ"/>
    <property type="match status" value="2"/>
</dbReference>
<dbReference type="CDD" id="cd16321">
    <property type="entry name" value="MraZ_C"/>
    <property type="match status" value="1"/>
</dbReference>
<comment type="caution">
    <text evidence="10">The sequence shown here is derived from an EMBL/GenBank/DDBJ whole genome shotgun (WGS) entry which is preliminary data.</text>
</comment>
<dbReference type="InterPro" id="IPR037914">
    <property type="entry name" value="SpoVT-AbrB_sf"/>
</dbReference>
<keyword evidence="5 7" id="KW-0238">DNA-binding</keyword>
<comment type="subcellular location">
    <subcellularLocation>
        <location evidence="7">Cytoplasm</location>
        <location evidence="7">Nucleoid</location>
    </subcellularLocation>
</comment>
<evidence type="ECO:0000256" key="2">
    <source>
        <dbReference type="ARBA" id="ARBA00022490"/>
    </source>
</evidence>
<protein>
    <recommendedName>
        <fullName evidence="1 7">Transcriptional regulator MraZ</fullName>
    </recommendedName>
</protein>
<dbReference type="NCBIfam" id="TIGR00242">
    <property type="entry name" value="division/cell wall cluster transcriptional repressor MraZ"/>
    <property type="match status" value="1"/>
</dbReference>
<dbReference type="PANTHER" id="PTHR34701">
    <property type="entry name" value="TRANSCRIPTIONAL REGULATOR MRAZ"/>
    <property type="match status" value="1"/>
</dbReference>
<sequence>MVRRAAQEQPQNQANTSSQRCQNPAQSTAESNVSQPTQMPLQGSVSAQIPQQSYSQPIQAQLNQPINQPINQVYYAVPNATQPTAMSSLQQQVPTSASYSSPSAVVNQAAQCTTMPMTSVQPGIAQPVMQPVMQQPVVQSVSQLQTPILLGTYAPKIDDKGRVALPAKFRAQLGGGFVMARGQERCVYVLPMVEFQRMTAQIQHTSMSNKSARDYLRVFLSGAVDEEPDKQGRIVVPPMLRDYASLGDEIVVIGVGTRAEIWNKSAWEAYLADREQGYADIADDVLPAVM</sequence>
<dbReference type="PANTHER" id="PTHR34701:SF1">
    <property type="entry name" value="TRANSCRIPTIONAL REGULATOR MRAZ"/>
    <property type="match status" value="1"/>
</dbReference>
<dbReference type="GO" id="GO:0000976">
    <property type="term" value="F:transcription cis-regulatory region binding"/>
    <property type="evidence" value="ECO:0007669"/>
    <property type="project" value="TreeGrafter"/>
</dbReference>
<dbReference type="GO" id="GO:0009295">
    <property type="term" value="C:nucleoid"/>
    <property type="evidence" value="ECO:0007669"/>
    <property type="project" value="UniProtKB-SubCell"/>
</dbReference>
<dbReference type="GO" id="GO:0003700">
    <property type="term" value="F:DNA-binding transcription factor activity"/>
    <property type="evidence" value="ECO:0007669"/>
    <property type="project" value="UniProtKB-UniRule"/>
</dbReference>
<dbReference type="Gene3D" id="3.40.1550.20">
    <property type="entry name" value="Transcriptional regulator MraZ domain"/>
    <property type="match status" value="1"/>
</dbReference>
<dbReference type="PROSITE" id="PS51740">
    <property type="entry name" value="SPOVT_ABRB"/>
    <property type="match status" value="2"/>
</dbReference>
<evidence type="ECO:0000256" key="7">
    <source>
        <dbReference type="HAMAP-Rule" id="MF_01008"/>
    </source>
</evidence>
<keyword evidence="3" id="KW-0677">Repeat</keyword>
<gene>
    <name evidence="7" type="primary">mraZ</name>
    <name evidence="10" type="ORF">AXE77_02425</name>
</gene>
<evidence type="ECO:0000313" key="11">
    <source>
        <dbReference type="Proteomes" id="UP000259221"/>
    </source>
</evidence>
<keyword evidence="4 7" id="KW-0805">Transcription regulation</keyword>
<proteinExistence type="inferred from homology"/>
<keyword evidence="2 7" id="KW-0963">Cytoplasm</keyword>
<dbReference type="HAMAP" id="MF_01008">
    <property type="entry name" value="MraZ"/>
    <property type="match status" value="1"/>
</dbReference>
<evidence type="ECO:0000256" key="3">
    <source>
        <dbReference type="ARBA" id="ARBA00022737"/>
    </source>
</evidence>
<evidence type="ECO:0000256" key="6">
    <source>
        <dbReference type="ARBA" id="ARBA00023163"/>
    </source>
</evidence>
<dbReference type="InterPro" id="IPR035644">
    <property type="entry name" value="MraZ_C"/>
</dbReference>
<dbReference type="OrthoDB" id="9807753at2"/>
<keyword evidence="6 7" id="KW-0804">Transcription</keyword>